<protein>
    <submittedName>
        <fullName evidence="1">Uncharacterized protein</fullName>
    </submittedName>
</protein>
<evidence type="ECO:0000313" key="2">
    <source>
        <dbReference type="Proteomes" id="UP000220797"/>
    </source>
</evidence>
<dbReference type="RefSeq" id="XP_028526931.1">
    <property type="nucleotide sequence ID" value="XM_028670150.1"/>
</dbReference>
<reference evidence="1" key="1">
    <citation type="submission" date="2015-04" db="EMBL/GenBank/DDBJ databases">
        <authorList>
            <consortium name="Pathogen Informatics"/>
        </authorList>
    </citation>
    <scope>NUCLEOTIDE SEQUENCE [LARGE SCALE GENOMIC DNA]</scope>
    <source>
        <strain evidence="1">8A</strain>
    </source>
</reference>
<dbReference type="GeneID" id="39732344"/>
<sequence length="61" mass="7351">MDKNLHENKNLTNYEMQLVKAKKVVSKLEKLEIDFYTELIKLNILKRNTNIDIYKKIINEI</sequence>
<keyword evidence="2" id="KW-1185">Reference proteome</keyword>
<comment type="caution">
    <text evidence="1">The sequence shown here is derived from an EMBL/GenBank/DDBJ whole genome shotgun (WGS) entry which is preliminary data.</text>
</comment>
<gene>
    <name evidence="1" type="ORF">PGAL8A_00381400</name>
</gene>
<organism evidence="1 2">
    <name type="scientific">Plasmodium gallinaceum</name>
    <dbReference type="NCBI Taxonomy" id="5849"/>
    <lineage>
        <taxon>Eukaryota</taxon>
        <taxon>Sar</taxon>
        <taxon>Alveolata</taxon>
        <taxon>Apicomplexa</taxon>
        <taxon>Aconoidasida</taxon>
        <taxon>Haemosporida</taxon>
        <taxon>Plasmodiidae</taxon>
        <taxon>Plasmodium</taxon>
        <taxon>Plasmodium (Haemamoeba)</taxon>
    </lineage>
</organism>
<dbReference type="EMBL" id="CVMV01000022">
    <property type="protein sequence ID" value="CRG94110.1"/>
    <property type="molecule type" value="Genomic_DNA"/>
</dbReference>
<accession>A0A1J1GP83</accession>
<dbReference type="OrthoDB" id="372737at2759"/>
<proteinExistence type="predicted"/>
<name>A0A1J1GP83_PLAGA</name>
<evidence type="ECO:0000313" key="1">
    <source>
        <dbReference type="EMBL" id="CRG94110.1"/>
    </source>
</evidence>
<dbReference type="VEuPathDB" id="PlasmoDB:PGAL8A_00381400"/>
<dbReference type="Proteomes" id="UP000220797">
    <property type="component" value="Unassembled WGS sequence"/>
</dbReference>
<dbReference type="AlphaFoldDB" id="A0A1J1GP83"/>